<organism evidence="2 3">
    <name type="scientific">Candidatus Dojkabacteria bacterium</name>
    <dbReference type="NCBI Taxonomy" id="2099670"/>
    <lineage>
        <taxon>Bacteria</taxon>
        <taxon>Candidatus Dojkabacteria</taxon>
    </lineage>
</organism>
<feature type="repeat" description="TPR" evidence="1">
    <location>
        <begin position="9"/>
        <end position="42"/>
    </location>
</feature>
<protein>
    <submittedName>
        <fullName evidence="2">Tetratricopeptide repeat protein</fullName>
    </submittedName>
</protein>
<proteinExistence type="predicted"/>
<dbReference type="InterPro" id="IPR019734">
    <property type="entry name" value="TPR_rpt"/>
</dbReference>
<dbReference type="PROSITE" id="PS50005">
    <property type="entry name" value="TPR"/>
    <property type="match status" value="1"/>
</dbReference>
<dbReference type="SMART" id="SM00028">
    <property type="entry name" value="TPR"/>
    <property type="match status" value="2"/>
</dbReference>
<sequence length="77" mass="8902">MNAGDGVNPEIEVELGELEFGRGMFELALIHYKKALTVDRYNTILFNKIANCYCRLKFPWVAIKYYKQSLSIDSSQH</sequence>
<dbReference type="EMBL" id="SSDS01000069">
    <property type="protein sequence ID" value="TXG76628.1"/>
    <property type="molecule type" value="Genomic_DNA"/>
</dbReference>
<name>A0A5C7J5N0_9BACT</name>
<comment type="caution">
    <text evidence="2">The sequence shown here is derived from an EMBL/GenBank/DDBJ whole genome shotgun (WGS) entry which is preliminary data.</text>
</comment>
<dbReference type="SUPFAM" id="SSF48452">
    <property type="entry name" value="TPR-like"/>
    <property type="match status" value="1"/>
</dbReference>
<gene>
    <name evidence="2" type="ORF">E6Q11_04240</name>
</gene>
<dbReference type="AlphaFoldDB" id="A0A5C7J5N0"/>
<evidence type="ECO:0000256" key="1">
    <source>
        <dbReference type="PROSITE-ProRule" id="PRU00339"/>
    </source>
</evidence>
<keyword evidence="1" id="KW-0802">TPR repeat</keyword>
<accession>A0A5C7J5N0</accession>
<evidence type="ECO:0000313" key="2">
    <source>
        <dbReference type="EMBL" id="TXG76628.1"/>
    </source>
</evidence>
<dbReference type="Proteomes" id="UP000321026">
    <property type="component" value="Unassembled WGS sequence"/>
</dbReference>
<dbReference type="Gene3D" id="1.25.40.10">
    <property type="entry name" value="Tetratricopeptide repeat domain"/>
    <property type="match status" value="1"/>
</dbReference>
<dbReference type="InterPro" id="IPR011990">
    <property type="entry name" value="TPR-like_helical_dom_sf"/>
</dbReference>
<reference evidence="2 3" key="1">
    <citation type="submission" date="2018-09" db="EMBL/GenBank/DDBJ databases">
        <title>Metagenome Assembled Genomes from an Advanced Water Purification Facility.</title>
        <authorList>
            <person name="Stamps B.W."/>
            <person name="Spear J.R."/>
        </authorList>
    </citation>
    <scope>NUCLEOTIDE SEQUENCE [LARGE SCALE GENOMIC DNA]</scope>
    <source>
        <strain evidence="2">Bin_63_2</strain>
    </source>
</reference>
<evidence type="ECO:0000313" key="3">
    <source>
        <dbReference type="Proteomes" id="UP000321026"/>
    </source>
</evidence>